<feature type="compositionally biased region" description="Polar residues" evidence="1">
    <location>
        <begin position="90"/>
        <end position="108"/>
    </location>
</feature>
<reference evidence="3" key="1">
    <citation type="journal article" date="2010" name="Genome Res.">
        <title>Population genomic sequencing of Coccidioides fungi reveals recent hybridization and transposon control.</title>
        <authorList>
            <person name="Neafsey D.E."/>
            <person name="Barker B.M."/>
            <person name="Sharpton T.J."/>
            <person name="Stajich J.E."/>
            <person name="Park D.J."/>
            <person name="Whiston E."/>
            <person name="Hung C.-Y."/>
            <person name="McMahan C."/>
            <person name="White J."/>
            <person name="Sykes S."/>
            <person name="Heiman D."/>
            <person name="Young S."/>
            <person name="Zeng Q."/>
            <person name="Abouelleil A."/>
            <person name="Aftuck L."/>
            <person name="Bessette D."/>
            <person name="Brown A."/>
            <person name="FitzGerald M."/>
            <person name="Lui A."/>
            <person name="Macdonald J.P."/>
            <person name="Priest M."/>
            <person name="Orbach M.J."/>
            <person name="Galgiani J.N."/>
            <person name="Kirkland T.N."/>
            <person name="Cole G.T."/>
            <person name="Birren B.W."/>
            <person name="Henn M.R."/>
            <person name="Taylor J.W."/>
            <person name="Rounsley S.D."/>
        </authorList>
    </citation>
    <scope>NUCLEOTIDE SEQUENCE [LARGE SCALE GENOMIC DNA]</scope>
    <source>
        <strain evidence="3">RMSCC 2394</strain>
    </source>
</reference>
<sequence>MQQAQSTDNCYTDERQRLSRAWAARQRLAMRQKMREMRSMTGQEGHPLEHETMKCSSCGIQIKDDVTPSATACRVSLAPDQVILMMNPDSEASSAPGSVSTDSRSSGGASPIAVYPGLSLGRSGTIIVVSTSSGASRGDRAAAFTTAFLHKLDAAAPAVIKALDGLN</sequence>
<gene>
    <name evidence="2" type="ORF">CIRG_03927</name>
</gene>
<proteinExistence type="predicted"/>
<accession>A0A0J6Y6E7</accession>
<dbReference type="EMBL" id="DS028094">
    <property type="protein sequence ID" value="KMP04236.1"/>
    <property type="molecule type" value="Genomic_DNA"/>
</dbReference>
<evidence type="ECO:0000313" key="3">
    <source>
        <dbReference type="Proteomes" id="UP000054565"/>
    </source>
</evidence>
<evidence type="ECO:0000313" key="2">
    <source>
        <dbReference type="EMBL" id="KMP04236.1"/>
    </source>
</evidence>
<organism evidence="2 3">
    <name type="scientific">Coccidioides immitis RMSCC 2394</name>
    <dbReference type="NCBI Taxonomy" id="404692"/>
    <lineage>
        <taxon>Eukaryota</taxon>
        <taxon>Fungi</taxon>
        <taxon>Dikarya</taxon>
        <taxon>Ascomycota</taxon>
        <taxon>Pezizomycotina</taxon>
        <taxon>Eurotiomycetes</taxon>
        <taxon>Eurotiomycetidae</taxon>
        <taxon>Onygenales</taxon>
        <taxon>Onygenaceae</taxon>
        <taxon>Coccidioides</taxon>
    </lineage>
</organism>
<protein>
    <submittedName>
        <fullName evidence="2">Uncharacterized protein</fullName>
    </submittedName>
</protein>
<evidence type="ECO:0000256" key="1">
    <source>
        <dbReference type="SAM" id="MobiDB-lite"/>
    </source>
</evidence>
<name>A0A0J6Y6E7_COCIT</name>
<dbReference type="AlphaFoldDB" id="A0A0J6Y6E7"/>
<feature type="region of interest" description="Disordered" evidence="1">
    <location>
        <begin position="86"/>
        <end position="108"/>
    </location>
</feature>
<dbReference type="Proteomes" id="UP000054565">
    <property type="component" value="Unassembled WGS sequence"/>
</dbReference>